<dbReference type="SUPFAM" id="SSF63411">
    <property type="entry name" value="LuxS/MPP-like metallohydrolase"/>
    <property type="match status" value="3"/>
</dbReference>
<feature type="domain" description="Peptidase M16 N-terminal" evidence="3">
    <location>
        <begin position="78"/>
        <end position="198"/>
    </location>
</feature>
<dbReference type="Gene3D" id="3.30.830.10">
    <property type="entry name" value="Metalloenzyme, LuxS/M16 peptidase-like"/>
    <property type="match status" value="4"/>
</dbReference>
<dbReference type="EMBL" id="QUMU01000002">
    <property type="protein sequence ID" value="REG36379.1"/>
    <property type="molecule type" value="Genomic_DNA"/>
</dbReference>
<dbReference type="InterPro" id="IPR011249">
    <property type="entry name" value="Metalloenz_LuxS/M16"/>
</dbReference>
<comment type="similarity">
    <text evidence="1">Belongs to the peptidase M16 family.</text>
</comment>
<dbReference type="PANTHER" id="PTHR11851:SF49">
    <property type="entry name" value="MITOCHONDRIAL-PROCESSING PEPTIDASE SUBUNIT ALPHA"/>
    <property type="match status" value="1"/>
</dbReference>
<dbReference type="Pfam" id="PF00675">
    <property type="entry name" value="Peptidase_M16"/>
    <property type="match status" value="1"/>
</dbReference>
<feature type="chain" id="PRO_5045934629" evidence="2">
    <location>
        <begin position="20"/>
        <end position="928"/>
    </location>
</feature>
<keyword evidence="2" id="KW-0732">Signal</keyword>
<dbReference type="Proteomes" id="UP000256345">
    <property type="component" value="Unassembled WGS sequence"/>
</dbReference>
<feature type="domain" description="Peptidase M16 C-terminal" evidence="4">
    <location>
        <begin position="662"/>
        <end position="833"/>
    </location>
</feature>
<dbReference type="PANTHER" id="PTHR11851">
    <property type="entry name" value="METALLOPROTEASE"/>
    <property type="match status" value="1"/>
</dbReference>
<name>A0ABX9KA10_9BACT</name>
<reference evidence="5 6" key="1">
    <citation type="submission" date="2018-08" db="EMBL/GenBank/DDBJ databases">
        <title>Genomic Encyclopedia of Archaeal and Bacterial Type Strains, Phase II (KMG-II): from individual species to whole genera.</title>
        <authorList>
            <person name="Goeker M."/>
        </authorList>
    </citation>
    <scope>NUCLEOTIDE SEQUENCE [LARGE SCALE GENOMIC DNA]</scope>
    <source>
        <strain evidence="5 6">DSM 2261</strain>
    </source>
</reference>
<dbReference type="PROSITE" id="PS51257">
    <property type="entry name" value="PROKAR_LIPOPROTEIN"/>
    <property type="match status" value="1"/>
</dbReference>
<organism evidence="5 6">
    <name type="scientific">Archangium gephyra</name>
    <dbReference type="NCBI Taxonomy" id="48"/>
    <lineage>
        <taxon>Bacteria</taxon>
        <taxon>Pseudomonadati</taxon>
        <taxon>Myxococcota</taxon>
        <taxon>Myxococcia</taxon>
        <taxon>Myxococcales</taxon>
        <taxon>Cystobacterineae</taxon>
        <taxon>Archangiaceae</taxon>
        <taxon>Archangium</taxon>
    </lineage>
</organism>
<keyword evidence="6" id="KW-1185">Reference proteome</keyword>
<evidence type="ECO:0000256" key="2">
    <source>
        <dbReference type="SAM" id="SignalP"/>
    </source>
</evidence>
<evidence type="ECO:0000259" key="4">
    <source>
        <dbReference type="Pfam" id="PF05193"/>
    </source>
</evidence>
<evidence type="ECO:0000313" key="5">
    <source>
        <dbReference type="EMBL" id="REG36379.1"/>
    </source>
</evidence>
<dbReference type="InterPro" id="IPR011765">
    <property type="entry name" value="Pept_M16_N"/>
</dbReference>
<dbReference type="GO" id="GO:0008233">
    <property type="term" value="F:peptidase activity"/>
    <property type="evidence" value="ECO:0007669"/>
    <property type="project" value="UniProtKB-KW"/>
</dbReference>
<sequence>MMRAPFIRCVGMVAFLCLAAACTGMRSIRAPRFGSLKAGKRDYGIDHGITLIRATNGMRIALMQDTRTNLVGVDARYLVGAAEDPPGRAGMAHLVEHLLFTVRAEAGGPTIADELSDTALFHNAWTNSDETHYTAMGLADQLTKLVAIEGRRMQVTCDQLDEATFERERDIVLAEDTWRHTGHETLHDELVATLWGKKHPYGHRVSSREIAQATREEACAFIAAHYTPDRAILVLTGNFRDDTAFKAVIAAFGKLTRRSTAGRTPLEPAVLIGDTSTHTADIDEATAFIFFNAPSWGTSEWTQHTLLAAMLRTELYALNEQEEWITHSSVTQFGGVRAPLLTAVVSVSDPARLDEAVEKVFAAAATLVNERKDVSEPARARLRTSLVSTYDAFEGAGSWIADFPQYSNYNGFFVEELTALDRTTLVEVAMYANAALDRTHSHVARVLPSGKQALTTRAEVPARRREHDLQPWRAPVDPSEANRPLDTSVSRVESKVETVMLRNGMRVLLAHDPRSPLVDARLVFPYGSAEDPLGRPGLAQLTAHLLANDTARLYRRDDAERINFARELGTQLDTSVGERATVFTARGVATFADWHLWRLFWLLDAGIFPDDDVAAFRKSLRASHGKKEEDAEARSLETLRVRLFGAGHPYAQPGPGTKDLLKISISELEAFRERYYRANGATLIVSGGFDVAVMKRTLEELFGEWDGEAPPPPVTVPPSRPETGPNWAAVIDEDATQVSVKIGFSTASDPIRDAAARQVLRAMLEDRVRVVREGLGASYSVSVDYLGGTGGGALLVTSDLEQDRSGKALVALVNELVAVRTRAGTLTEDFVRARRRALSRALADSAGASVLADELETAAKMSLPLSFFDAQAAEIAATTPDAVAAAAAADLSKERMVVVISGPRGAVNATLAATGQRPELIEQLVMDR</sequence>
<evidence type="ECO:0000259" key="3">
    <source>
        <dbReference type="Pfam" id="PF00675"/>
    </source>
</evidence>
<keyword evidence="5" id="KW-0378">Hydrolase</keyword>
<dbReference type="InterPro" id="IPR007863">
    <property type="entry name" value="Peptidase_M16_C"/>
</dbReference>
<feature type="signal peptide" evidence="2">
    <location>
        <begin position="1"/>
        <end position="19"/>
    </location>
</feature>
<dbReference type="GO" id="GO:0006508">
    <property type="term" value="P:proteolysis"/>
    <property type="evidence" value="ECO:0007669"/>
    <property type="project" value="UniProtKB-KW"/>
</dbReference>
<protein>
    <submittedName>
        <fullName evidence="5">Zinc protease</fullName>
    </submittedName>
</protein>
<accession>A0ABX9KA10</accession>
<feature type="domain" description="Peptidase M16 C-terminal" evidence="4">
    <location>
        <begin position="213"/>
        <end position="371"/>
    </location>
</feature>
<gene>
    <name evidence="5" type="ORF">ATI61_102756</name>
</gene>
<dbReference type="InterPro" id="IPR050361">
    <property type="entry name" value="MPP/UQCRC_Complex"/>
</dbReference>
<evidence type="ECO:0000256" key="1">
    <source>
        <dbReference type="ARBA" id="ARBA00007261"/>
    </source>
</evidence>
<dbReference type="Pfam" id="PF05193">
    <property type="entry name" value="Peptidase_M16_C"/>
    <property type="match status" value="2"/>
</dbReference>
<keyword evidence="5" id="KW-0645">Protease</keyword>
<proteinExistence type="inferred from homology"/>
<evidence type="ECO:0000313" key="6">
    <source>
        <dbReference type="Proteomes" id="UP000256345"/>
    </source>
</evidence>
<comment type="caution">
    <text evidence="5">The sequence shown here is derived from an EMBL/GenBank/DDBJ whole genome shotgun (WGS) entry which is preliminary data.</text>
</comment>